<proteinExistence type="predicted"/>
<organism evidence="1">
    <name type="scientific">hydrocarbon metagenome</name>
    <dbReference type="NCBI Taxonomy" id="938273"/>
    <lineage>
        <taxon>unclassified sequences</taxon>
        <taxon>metagenomes</taxon>
        <taxon>ecological metagenomes</taxon>
    </lineage>
</organism>
<reference evidence="1" key="1">
    <citation type="journal article" date="2015" name="Proc. Natl. Acad. Sci. U.S.A.">
        <title>Networks of energetic and metabolic interactions define dynamics in microbial communities.</title>
        <authorList>
            <person name="Embree M."/>
            <person name="Liu J.K."/>
            <person name="Al-Bassam M.M."/>
            <person name="Zengler K."/>
        </authorList>
    </citation>
    <scope>NUCLEOTIDE SEQUENCE</scope>
</reference>
<name>A0A0W8FKQ0_9ZZZZ</name>
<accession>A0A0W8FKQ0</accession>
<dbReference type="Pfam" id="PF12441">
    <property type="entry name" value="CopG_antitoxin"/>
    <property type="match status" value="1"/>
</dbReference>
<comment type="caution">
    <text evidence="1">The sequence shown here is derived from an EMBL/GenBank/DDBJ whole genome shotgun (WGS) entry which is preliminary data.</text>
</comment>
<gene>
    <name evidence="1" type="ORF">ASZ90_008751</name>
</gene>
<evidence type="ECO:0008006" key="2">
    <source>
        <dbReference type="Google" id="ProtNLM"/>
    </source>
</evidence>
<dbReference type="EMBL" id="LNQE01001057">
    <property type="protein sequence ID" value="KUG21496.1"/>
    <property type="molecule type" value="Genomic_DNA"/>
</dbReference>
<protein>
    <recommendedName>
        <fullName evidence="2">Antitoxin</fullName>
    </recommendedName>
</protein>
<sequence>MKRAKLSKEEKEIEAALLKGEFKPLKGKELEKIENALKARKKDVTMTIRVNSEDIEKIKNKANKLGVKYQSYISEIIHQVAQ</sequence>
<dbReference type="AlphaFoldDB" id="A0A0W8FKQ0"/>
<dbReference type="InterPro" id="IPR022148">
    <property type="entry name" value="CopG_antitoxin"/>
</dbReference>
<evidence type="ECO:0000313" key="1">
    <source>
        <dbReference type="EMBL" id="KUG21496.1"/>
    </source>
</evidence>